<proteinExistence type="predicted"/>
<organism evidence="3 4">
    <name type="scientific">Massilia pinisoli</name>
    <dbReference type="NCBI Taxonomy" id="1772194"/>
    <lineage>
        <taxon>Bacteria</taxon>
        <taxon>Pseudomonadati</taxon>
        <taxon>Pseudomonadota</taxon>
        <taxon>Betaproteobacteria</taxon>
        <taxon>Burkholderiales</taxon>
        <taxon>Oxalobacteraceae</taxon>
        <taxon>Telluria group</taxon>
        <taxon>Massilia</taxon>
    </lineage>
</organism>
<keyword evidence="4" id="KW-1185">Reference proteome</keyword>
<dbReference type="GO" id="GO:0016757">
    <property type="term" value="F:glycosyltransferase activity"/>
    <property type="evidence" value="ECO:0007669"/>
    <property type="project" value="UniProtKB-KW"/>
</dbReference>
<dbReference type="Proteomes" id="UP001204151">
    <property type="component" value="Unassembled WGS sequence"/>
</dbReference>
<evidence type="ECO:0000259" key="2">
    <source>
        <dbReference type="Pfam" id="PF06722"/>
    </source>
</evidence>
<sequence>MRLDVCHASQPHAFAYSSGNAKHGGAIDPTRYVVVTIGSAGDLFPFLALALRLHARGHRVSFLAPEPHGPWVRAAGLPFTGLPVDEGVLHDPDLWHPTRGFGVVWRATRPAMACVVPFVAALPADERCVLLVHPLALPEADLCRVVHPGVKIAAAYLAPANLMTVHDPLMIGPWRVPAWVPLAARRAFWRWVGRRFIDPVALADVNAARAAHGLAPAASLMDWIATVPDLSLTLFPDWFAPTHPDWPQPLVRGDFPLFDPNAGAQLAPELAAFLHAGPPPLVFTHGTGNTQAAAYFRHAHAAAARLGRRAVFLTPHRDQVPADLPDTMLWQDYVPLSALLPHATALIHHGGIGTTAEALRAGTPQLVVPLAHDQFDNGARVTALGVGASLPAARLNEDRLVRALDALLAAPGLDARTRAVTARFAPEAGVDRMCVALESLR</sequence>
<name>A0ABT1ZUN6_9BURK</name>
<feature type="domain" description="Glycosyltransferase family 28 N-terminal" evidence="1">
    <location>
        <begin position="33"/>
        <end position="97"/>
    </location>
</feature>
<gene>
    <name evidence="3" type="ORF">NX784_18570</name>
</gene>
<dbReference type="SUPFAM" id="SSF53756">
    <property type="entry name" value="UDP-Glycosyltransferase/glycogen phosphorylase"/>
    <property type="match status" value="1"/>
</dbReference>
<keyword evidence="3" id="KW-0328">Glycosyltransferase</keyword>
<evidence type="ECO:0000259" key="1">
    <source>
        <dbReference type="Pfam" id="PF03033"/>
    </source>
</evidence>
<dbReference type="EMBL" id="JANUGW010000014">
    <property type="protein sequence ID" value="MCS0583600.1"/>
    <property type="molecule type" value="Genomic_DNA"/>
</dbReference>
<accession>A0ABT1ZUN6</accession>
<dbReference type="PANTHER" id="PTHR48050:SF13">
    <property type="entry name" value="STEROL 3-BETA-GLUCOSYLTRANSFERASE UGT80A2"/>
    <property type="match status" value="1"/>
</dbReference>
<reference evidence="3 4" key="1">
    <citation type="submission" date="2022-08" db="EMBL/GenBank/DDBJ databases">
        <title>Reclassification of Massilia species as members of the genera Telluria, Duganella, Pseudoduganella, Mokoshia gen. nov. and Zemynaea gen. nov. using orthogonal and non-orthogonal genome-based approaches.</title>
        <authorList>
            <person name="Bowman J.P."/>
        </authorList>
    </citation>
    <scope>NUCLEOTIDE SEQUENCE [LARGE SCALE GENOMIC DNA]</scope>
    <source>
        <strain evidence="3 4">JCM 31316</strain>
    </source>
</reference>
<dbReference type="Pfam" id="PF03033">
    <property type="entry name" value="Glyco_transf_28"/>
    <property type="match status" value="1"/>
</dbReference>
<evidence type="ECO:0000313" key="4">
    <source>
        <dbReference type="Proteomes" id="UP001204151"/>
    </source>
</evidence>
<dbReference type="RefSeq" id="WP_258818184.1">
    <property type="nucleotide sequence ID" value="NZ_JANUGW010000014.1"/>
</dbReference>
<dbReference type="EC" id="2.4.-.-" evidence="3"/>
<protein>
    <submittedName>
        <fullName evidence="3">Glycosyltransferase</fullName>
        <ecNumber evidence="3">2.4.-.-</ecNumber>
    </submittedName>
</protein>
<dbReference type="InterPro" id="IPR004276">
    <property type="entry name" value="GlycoTrans_28_N"/>
</dbReference>
<comment type="caution">
    <text evidence="3">The sequence shown here is derived from an EMBL/GenBank/DDBJ whole genome shotgun (WGS) entry which is preliminary data.</text>
</comment>
<dbReference type="InterPro" id="IPR010610">
    <property type="entry name" value="EryCIII-like_C"/>
</dbReference>
<dbReference type="Gene3D" id="3.40.50.2000">
    <property type="entry name" value="Glycogen Phosphorylase B"/>
    <property type="match status" value="2"/>
</dbReference>
<dbReference type="InterPro" id="IPR050426">
    <property type="entry name" value="Glycosyltransferase_28"/>
</dbReference>
<feature type="domain" description="Erythromycin biosynthesis protein CIII-like C-terminal" evidence="2">
    <location>
        <begin position="321"/>
        <end position="420"/>
    </location>
</feature>
<dbReference type="PANTHER" id="PTHR48050">
    <property type="entry name" value="STEROL 3-BETA-GLUCOSYLTRANSFERASE"/>
    <property type="match status" value="1"/>
</dbReference>
<keyword evidence="3" id="KW-0808">Transferase</keyword>
<dbReference type="Pfam" id="PF06722">
    <property type="entry name" value="EryCIII-like_C"/>
    <property type="match status" value="1"/>
</dbReference>
<dbReference type="InterPro" id="IPR002213">
    <property type="entry name" value="UDP_glucos_trans"/>
</dbReference>
<dbReference type="CDD" id="cd03784">
    <property type="entry name" value="GT1_Gtf-like"/>
    <property type="match status" value="1"/>
</dbReference>
<evidence type="ECO:0000313" key="3">
    <source>
        <dbReference type="EMBL" id="MCS0583600.1"/>
    </source>
</evidence>